<organism evidence="6 7">
    <name type="scientific">Streptomyces ferrugineus</name>
    <dbReference type="NCBI Taxonomy" id="1413221"/>
    <lineage>
        <taxon>Bacteria</taxon>
        <taxon>Bacillati</taxon>
        <taxon>Actinomycetota</taxon>
        <taxon>Actinomycetes</taxon>
        <taxon>Kitasatosporales</taxon>
        <taxon>Streptomycetaceae</taxon>
        <taxon>Streptomyces</taxon>
    </lineage>
</organism>
<dbReference type="AlphaFoldDB" id="A0A7M2SMY5"/>
<dbReference type="Gene3D" id="3.30.470.20">
    <property type="entry name" value="ATP-grasp fold, B domain"/>
    <property type="match status" value="1"/>
</dbReference>
<dbReference type="Pfam" id="PF18130">
    <property type="entry name" value="ATPgrasp_N"/>
    <property type="match status" value="1"/>
</dbReference>
<proteinExistence type="predicted"/>
<dbReference type="InterPro" id="IPR011761">
    <property type="entry name" value="ATP-grasp"/>
</dbReference>
<dbReference type="InterPro" id="IPR052032">
    <property type="entry name" value="ATP-dep_AA_Ligase"/>
</dbReference>
<keyword evidence="1" id="KW-0436">Ligase</keyword>
<name>A0A7M2SMY5_9ACTN</name>
<evidence type="ECO:0000256" key="1">
    <source>
        <dbReference type="ARBA" id="ARBA00022598"/>
    </source>
</evidence>
<dbReference type="EMBL" id="CP063373">
    <property type="protein sequence ID" value="QOV36591.1"/>
    <property type="molecule type" value="Genomic_DNA"/>
</dbReference>
<dbReference type="SUPFAM" id="SSF56059">
    <property type="entry name" value="Glutathione synthetase ATP-binding domain-like"/>
    <property type="match status" value="1"/>
</dbReference>
<dbReference type="Proteomes" id="UP000594205">
    <property type="component" value="Chromosome"/>
</dbReference>
<dbReference type="GO" id="GO:0005524">
    <property type="term" value="F:ATP binding"/>
    <property type="evidence" value="ECO:0007669"/>
    <property type="project" value="UniProtKB-UniRule"/>
</dbReference>
<feature type="domain" description="ATP-grasp" evidence="5">
    <location>
        <begin position="118"/>
        <end position="320"/>
    </location>
</feature>
<sequence length="424" mass="44756">MHIAIVDVNPPAVRAVRLAKEAGHRVTFLQPALTQYALTGETLKAVRAVDRLIDGIDTTDPAAVLEALEKCHAESPIDVAVTFQELAAEAVAAACRSLGLRGTAPDAVFTARRKDRCRAALEEAGLASARWARALDVDEALAAAGRIGYPVVIKPPSGSASLLSHVADDPQEAAAACRNVLTGTDGVPAHWRTQFARGVLVEEKLTGRLVSVEIGARRGEFFPFCVTGRFRSPENEVVELGSCVPAGLSPQESADCVAYAEEVCRAIGADQGVFHLEVMVTERGPVLVEFNPRVMGGGLPHAYRHATGQDIYRSWLQLMTGEPVDVPGGITGCTAVFAVVPRDGGRLSATACLTPLDGQADVLEVIGFDAYRTGPGETVAPGQAVARFILRAGDRRAAVGRAEELLGRLEGTLGIRLMTGDLDA</sequence>
<evidence type="ECO:0000256" key="3">
    <source>
        <dbReference type="ARBA" id="ARBA00022840"/>
    </source>
</evidence>
<dbReference type="InterPro" id="IPR041472">
    <property type="entry name" value="BL00235/CARNS1_N"/>
</dbReference>
<accession>A0A7M2SMY5</accession>
<dbReference type="Gene3D" id="3.40.50.20">
    <property type="match status" value="1"/>
</dbReference>
<keyword evidence="7" id="KW-1185">Reference proteome</keyword>
<dbReference type="PANTHER" id="PTHR43585:SF2">
    <property type="entry name" value="ATP-GRASP ENZYME FSQD"/>
    <property type="match status" value="1"/>
</dbReference>
<dbReference type="GO" id="GO:0046872">
    <property type="term" value="F:metal ion binding"/>
    <property type="evidence" value="ECO:0007669"/>
    <property type="project" value="InterPro"/>
</dbReference>
<evidence type="ECO:0000313" key="6">
    <source>
        <dbReference type="EMBL" id="QOV36591.1"/>
    </source>
</evidence>
<dbReference type="SMART" id="SM01209">
    <property type="entry name" value="GARS_A"/>
    <property type="match status" value="1"/>
</dbReference>
<evidence type="ECO:0000313" key="7">
    <source>
        <dbReference type="Proteomes" id="UP000594205"/>
    </source>
</evidence>
<evidence type="ECO:0000259" key="5">
    <source>
        <dbReference type="PROSITE" id="PS50975"/>
    </source>
</evidence>
<evidence type="ECO:0000256" key="4">
    <source>
        <dbReference type="PROSITE-ProRule" id="PRU00409"/>
    </source>
</evidence>
<gene>
    <name evidence="6" type="ORF">IM697_42570</name>
</gene>
<dbReference type="RefSeq" id="WP_194042708.1">
    <property type="nucleotide sequence ID" value="NZ_CP063373.1"/>
</dbReference>
<dbReference type="GO" id="GO:0016874">
    <property type="term" value="F:ligase activity"/>
    <property type="evidence" value="ECO:0007669"/>
    <property type="project" value="UniProtKB-KW"/>
</dbReference>
<keyword evidence="2 4" id="KW-0547">Nucleotide-binding</keyword>
<keyword evidence="3 4" id="KW-0067">ATP-binding</keyword>
<dbReference type="KEGG" id="sfeu:IM697_42570"/>
<dbReference type="Pfam" id="PF13535">
    <property type="entry name" value="ATP-grasp_4"/>
    <property type="match status" value="1"/>
</dbReference>
<dbReference type="PANTHER" id="PTHR43585">
    <property type="entry name" value="FUMIPYRROLE BIOSYNTHESIS PROTEIN C"/>
    <property type="match status" value="1"/>
</dbReference>
<dbReference type="PROSITE" id="PS50975">
    <property type="entry name" value="ATP_GRASP"/>
    <property type="match status" value="1"/>
</dbReference>
<protein>
    <submittedName>
        <fullName evidence="6">ATP-grasp domain-containing protein</fullName>
    </submittedName>
</protein>
<evidence type="ECO:0000256" key="2">
    <source>
        <dbReference type="ARBA" id="ARBA00022741"/>
    </source>
</evidence>
<reference evidence="6 7" key="1">
    <citation type="submission" date="2020-10" db="EMBL/GenBank/DDBJ databases">
        <title>Streptomyces ferrugineus complate genome analysis.</title>
        <authorList>
            <person name="Anwar N."/>
        </authorList>
    </citation>
    <scope>NUCLEOTIDE SEQUENCE [LARGE SCALE GENOMIC DNA]</scope>
    <source>
        <strain evidence="6 7">CCTCC AA2014009</strain>
    </source>
</reference>